<sequence length="188" mass="20499">MTPRDRIRKCVPTPEFPGSPELTEEMMRESGGQWKRAAVEVRRVRTLTSGVALRGVTGSIPGRGSTSRGTSPGRRRELVAAKEGGEILSSPCSLEEHVLPDKSATIFQKWGRGDTILNTVGPGEVREDSLSLQTMVIKGEFPSEGSDSRCQGGIRENPDPDNITRKNEKADLSCTTAESYSLTEEHKT</sequence>
<organism evidence="2 3">
    <name type="scientific">Pleurodeles waltl</name>
    <name type="common">Iberian ribbed newt</name>
    <dbReference type="NCBI Taxonomy" id="8319"/>
    <lineage>
        <taxon>Eukaryota</taxon>
        <taxon>Metazoa</taxon>
        <taxon>Chordata</taxon>
        <taxon>Craniata</taxon>
        <taxon>Vertebrata</taxon>
        <taxon>Euteleostomi</taxon>
        <taxon>Amphibia</taxon>
        <taxon>Batrachia</taxon>
        <taxon>Caudata</taxon>
        <taxon>Salamandroidea</taxon>
        <taxon>Salamandridae</taxon>
        <taxon>Pleurodelinae</taxon>
        <taxon>Pleurodeles</taxon>
    </lineage>
</organism>
<proteinExistence type="predicted"/>
<feature type="region of interest" description="Disordered" evidence="1">
    <location>
        <begin position="140"/>
        <end position="188"/>
    </location>
</feature>
<evidence type="ECO:0000313" key="2">
    <source>
        <dbReference type="EMBL" id="KAJ1136293.1"/>
    </source>
</evidence>
<comment type="caution">
    <text evidence="2">The sequence shown here is derived from an EMBL/GenBank/DDBJ whole genome shotgun (WGS) entry which is preliminary data.</text>
</comment>
<keyword evidence="3" id="KW-1185">Reference proteome</keyword>
<feature type="compositionally biased region" description="Basic and acidic residues" evidence="1">
    <location>
        <begin position="156"/>
        <end position="171"/>
    </location>
</feature>
<gene>
    <name evidence="2" type="ORF">NDU88_002710</name>
</gene>
<reference evidence="2" key="1">
    <citation type="journal article" date="2022" name="bioRxiv">
        <title>Sequencing and chromosome-scale assembly of the giantPleurodeles waltlgenome.</title>
        <authorList>
            <person name="Brown T."/>
            <person name="Elewa A."/>
            <person name="Iarovenko S."/>
            <person name="Subramanian E."/>
            <person name="Araus A.J."/>
            <person name="Petzold A."/>
            <person name="Susuki M."/>
            <person name="Suzuki K.-i.T."/>
            <person name="Hayashi T."/>
            <person name="Toyoda A."/>
            <person name="Oliveira C."/>
            <person name="Osipova E."/>
            <person name="Leigh N.D."/>
            <person name="Simon A."/>
            <person name="Yun M.H."/>
        </authorList>
    </citation>
    <scope>NUCLEOTIDE SEQUENCE</scope>
    <source>
        <strain evidence="2">20211129_DDA</strain>
        <tissue evidence="2">Liver</tissue>
    </source>
</reference>
<evidence type="ECO:0000256" key="1">
    <source>
        <dbReference type="SAM" id="MobiDB-lite"/>
    </source>
</evidence>
<dbReference type="Proteomes" id="UP001066276">
    <property type="component" value="Chromosome 6"/>
</dbReference>
<dbReference type="AlphaFoldDB" id="A0AAV7QCJ6"/>
<feature type="compositionally biased region" description="Low complexity" evidence="1">
    <location>
        <begin position="57"/>
        <end position="72"/>
    </location>
</feature>
<dbReference type="EMBL" id="JANPWB010000010">
    <property type="protein sequence ID" value="KAJ1136293.1"/>
    <property type="molecule type" value="Genomic_DNA"/>
</dbReference>
<protein>
    <submittedName>
        <fullName evidence="2">Uncharacterized protein</fullName>
    </submittedName>
</protein>
<feature type="compositionally biased region" description="Polar residues" evidence="1">
    <location>
        <begin position="173"/>
        <end position="182"/>
    </location>
</feature>
<evidence type="ECO:0000313" key="3">
    <source>
        <dbReference type="Proteomes" id="UP001066276"/>
    </source>
</evidence>
<accession>A0AAV7QCJ6</accession>
<feature type="region of interest" description="Disordered" evidence="1">
    <location>
        <begin position="1"/>
        <end position="22"/>
    </location>
</feature>
<feature type="region of interest" description="Disordered" evidence="1">
    <location>
        <begin position="55"/>
        <end position="75"/>
    </location>
</feature>
<name>A0AAV7QCJ6_PLEWA</name>